<protein>
    <submittedName>
        <fullName evidence="6">Uncharacterized protein LOC108631977</fullName>
    </submittedName>
</protein>
<keyword evidence="2 3" id="KW-0040">ANK repeat</keyword>
<proteinExistence type="predicted"/>
<reference evidence="6" key="1">
    <citation type="submission" date="2025-08" db="UniProtKB">
        <authorList>
            <consortium name="RefSeq"/>
        </authorList>
    </citation>
    <scope>IDENTIFICATION</scope>
    <source>
        <tissue evidence="6">Whole body</tissue>
    </source>
</reference>
<sequence length="621" mass="71699">MFTHLPKGARPEIVAKIIDNYPQFKELYTDYQQIKDIYSLQKMKDYLQLASSIDSVQVLNKQGKLTIIRSLQVVGEHLKNTLMSPKLSDCTNEFLLQWLPENTGKVLMGLRNSLSHAQSLARRTEIEENKNEFFIGVQRNIKKIGNMVNTMLHKEKMKVIKALCLQIKNSKYLDEVAEAFFKTGNEFDIIEKEFQTTEFDELEILVEELNKTTEKTKVEEEVFEKISEIIKRLKNKSSDIQLDYLREFHMLKSLIQYFNISDKDSNTINKIKSIAERLYSIPPRTESCDLQEIVKLLNSIPCRTDHFNTVFGIIYSIIEDETEIKWIKDLQTKLKEKVSVTFESTQKENWNTTKEIYNDVLRLKLTELNNVLTDNKLMENSTDDLFFYKTKKKLQSVIEMLVLDIMSILGYEGYLEKNLFLLDDNSPSLTGRSLRNHLAHDNTITNTLSSNPSLNVLLNAIELVFENTMENKKQIGKSTKDDYLKVRNKRSQSLITIVNQQGMFAALEKGCFKDLRSCLRKGADLHARNTNLWTALHFAAKGPNLKIVKFLLKYDLSTNVKNFDGQSPLHIAAANGRTDIVKYFVEGRGFDANETDKYGKTPLDLAKQHDHNDIVKVLLTK</sequence>
<evidence type="ECO:0000256" key="3">
    <source>
        <dbReference type="PROSITE-ProRule" id="PRU00023"/>
    </source>
</evidence>
<feature type="repeat" description="ANK" evidence="3">
    <location>
        <begin position="598"/>
        <end position="621"/>
    </location>
</feature>
<name>A0AAJ7JEP3_9HYME</name>
<evidence type="ECO:0000256" key="4">
    <source>
        <dbReference type="SAM" id="Coils"/>
    </source>
</evidence>
<feature type="coiled-coil region" evidence="4">
    <location>
        <begin position="192"/>
        <end position="219"/>
    </location>
</feature>
<dbReference type="Pfam" id="PF12796">
    <property type="entry name" value="Ank_2"/>
    <property type="match status" value="1"/>
</dbReference>
<dbReference type="Pfam" id="PF00023">
    <property type="entry name" value="Ank"/>
    <property type="match status" value="1"/>
</dbReference>
<evidence type="ECO:0000256" key="1">
    <source>
        <dbReference type="ARBA" id="ARBA00022737"/>
    </source>
</evidence>
<evidence type="ECO:0000313" key="6">
    <source>
        <dbReference type="RefSeq" id="XP_017891743.1"/>
    </source>
</evidence>
<keyword evidence="4" id="KW-0175">Coiled coil</keyword>
<dbReference type="InterPro" id="IPR036770">
    <property type="entry name" value="Ankyrin_rpt-contain_sf"/>
</dbReference>
<dbReference type="KEGG" id="ccal:108631977"/>
<dbReference type="AlphaFoldDB" id="A0AAJ7JEP3"/>
<feature type="repeat" description="ANK" evidence="3">
    <location>
        <begin position="564"/>
        <end position="597"/>
    </location>
</feature>
<dbReference type="PANTHER" id="PTHR24171">
    <property type="entry name" value="ANKYRIN REPEAT DOMAIN-CONTAINING PROTEIN 39-RELATED"/>
    <property type="match status" value="1"/>
</dbReference>
<dbReference type="RefSeq" id="XP_017891743.1">
    <property type="nucleotide sequence ID" value="XM_018036254.1"/>
</dbReference>
<evidence type="ECO:0000313" key="5">
    <source>
        <dbReference type="Proteomes" id="UP000694925"/>
    </source>
</evidence>
<dbReference type="PROSITE" id="PS50297">
    <property type="entry name" value="ANK_REP_REGION"/>
    <property type="match status" value="3"/>
</dbReference>
<accession>A0AAJ7JEP3</accession>
<dbReference type="GeneID" id="108631977"/>
<dbReference type="PROSITE" id="PS50088">
    <property type="entry name" value="ANK_REPEAT"/>
    <property type="match status" value="3"/>
</dbReference>
<dbReference type="SUPFAM" id="SSF48403">
    <property type="entry name" value="Ankyrin repeat"/>
    <property type="match status" value="1"/>
</dbReference>
<evidence type="ECO:0000256" key="2">
    <source>
        <dbReference type="ARBA" id="ARBA00023043"/>
    </source>
</evidence>
<dbReference type="Proteomes" id="UP000694925">
    <property type="component" value="Unplaced"/>
</dbReference>
<keyword evidence="1" id="KW-0677">Repeat</keyword>
<dbReference type="InterPro" id="IPR002110">
    <property type="entry name" value="Ankyrin_rpt"/>
</dbReference>
<gene>
    <name evidence="6" type="primary">LOC108631977</name>
</gene>
<dbReference type="SMART" id="SM00248">
    <property type="entry name" value="ANK"/>
    <property type="match status" value="2"/>
</dbReference>
<dbReference type="PANTHER" id="PTHR24171:SF9">
    <property type="entry name" value="ANKYRIN REPEAT DOMAIN-CONTAINING PROTEIN 39"/>
    <property type="match status" value="1"/>
</dbReference>
<dbReference type="Gene3D" id="1.25.40.20">
    <property type="entry name" value="Ankyrin repeat-containing domain"/>
    <property type="match status" value="2"/>
</dbReference>
<feature type="repeat" description="ANK" evidence="3">
    <location>
        <begin position="531"/>
        <end position="563"/>
    </location>
</feature>
<organism evidence="5 6">
    <name type="scientific">Ceratina calcarata</name>
    <dbReference type="NCBI Taxonomy" id="156304"/>
    <lineage>
        <taxon>Eukaryota</taxon>
        <taxon>Metazoa</taxon>
        <taxon>Ecdysozoa</taxon>
        <taxon>Arthropoda</taxon>
        <taxon>Hexapoda</taxon>
        <taxon>Insecta</taxon>
        <taxon>Pterygota</taxon>
        <taxon>Neoptera</taxon>
        <taxon>Endopterygota</taxon>
        <taxon>Hymenoptera</taxon>
        <taxon>Apocrita</taxon>
        <taxon>Aculeata</taxon>
        <taxon>Apoidea</taxon>
        <taxon>Anthophila</taxon>
        <taxon>Apidae</taxon>
        <taxon>Ceratina</taxon>
        <taxon>Zadontomerus</taxon>
    </lineage>
</organism>
<keyword evidence="5" id="KW-1185">Reference proteome</keyword>